<reference evidence="3" key="1">
    <citation type="journal article" date="2010" name="Stand. Genomic Sci.">
        <title>Complete genome sequence of Sulfurimonas autotrophica type strain (OK10).</title>
        <authorList>
            <person name="Sikorski J."/>
            <person name="Munk C."/>
            <person name="Lapidus A."/>
            <person name="Djao O."/>
            <person name="Lucas S."/>
            <person name="Glavina Del Rio T."/>
            <person name="Nolan M."/>
            <person name="Tice H."/>
            <person name="Han C."/>
            <person name="Cheng J."/>
            <person name="Tapia R."/>
            <person name="Goodwin L."/>
            <person name="Pitluck S."/>
            <person name="Liolios K."/>
            <person name="Ivanova N."/>
            <person name="Mavromatis K."/>
            <person name="Mikhailova N."/>
            <person name="Pati A."/>
            <person name="Sims D."/>
            <person name="Meincke L."/>
            <person name="Brettin T."/>
            <person name="Detter J."/>
            <person name="Chen A."/>
            <person name="Palaniappan K."/>
            <person name="Land M."/>
            <person name="Hauser L."/>
            <person name="Chang Y."/>
            <person name="Jeffries C."/>
            <person name="Rohde M."/>
            <person name="Lang E."/>
            <person name="Spring S."/>
            <person name="Goker M."/>
            <person name="Woyke T."/>
            <person name="Bristow J."/>
            <person name="Eisen J."/>
            <person name="Markowitz V."/>
            <person name="Hugenholtz P."/>
            <person name="Kyrpides N."/>
            <person name="Klenk H."/>
        </authorList>
    </citation>
    <scope>NUCLEOTIDE SEQUENCE [LARGE SCALE GENOMIC DNA]</scope>
    <source>
        <strain evidence="3">ATCC BAA-671 / DSM 16294 / JCM 11897 / OK10</strain>
    </source>
</reference>
<dbReference type="KEGG" id="sua:Saut_0454"/>
<evidence type="ECO:0000313" key="3">
    <source>
        <dbReference type="Proteomes" id="UP000007803"/>
    </source>
</evidence>
<dbReference type="OrthoDB" id="5372904at2"/>
<dbReference type="HOGENOM" id="CLU_140209_0_0_7"/>
<keyword evidence="1" id="KW-1133">Transmembrane helix</keyword>
<dbReference type="Proteomes" id="UP000007803">
    <property type="component" value="Chromosome"/>
</dbReference>
<dbReference type="RefSeq" id="WP_013326259.1">
    <property type="nucleotide sequence ID" value="NC_014506.1"/>
</dbReference>
<gene>
    <name evidence="2" type="ordered locus">Saut_0454</name>
</gene>
<evidence type="ECO:0008006" key="4">
    <source>
        <dbReference type="Google" id="ProtNLM"/>
    </source>
</evidence>
<dbReference type="AlphaFoldDB" id="E0UUZ1"/>
<evidence type="ECO:0000313" key="2">
    <source>
        <dbReference type="EMBL" id="ADN08503.1"/>
    </source>
</evidence>
<protein>
    <recommendedName>
        <fullName evidence="4">Type II secretion system protein</fullName>
    </recommendedName>
</protein>
<dbReference type="eggNOG" id="ENOG50319JK">
    <property type="taxonomic scope" value="Bacteria"/>
</dbReference>
<keyword evidence="1" id="KW-0812">Transmembrane</keyword>
<feature type="transmembrane region" description="Helical" evidence="1">
    <location>
        <begin position="7"/>
        <end position="28"/>
    </location>
</feature>
<keyword evidence="1" id="KW-0472">Membrane</keyword>
<dbReference type="EMBL" id="CP002205">
    <property type="protein sequence ID" value="ADN08503.1"/>
    <property type="molecule type" value="Genomic_DNA"/>
</dbReference>
<dbReference type="STRING" id="563040.Saut_0454"/>
<proteinExistence type="predicted"/>
<keyword evidence="3" id="KW-1185">Reference proteome</keyword>
<accession>E0UUZ1</accession>
<name>E0UUZ1_SULAO</name>
<organism evidence="2 3">
    <name type="scientific">Sulfurimonas autotrophica (strain ATCC BAA-671 / DSM 16294 / JCM 11897 / OK10)</name>
    <dbReference type="NCBI Taxonomy" id="563040"/>
    <lineage>
        <taxon>Bacteria</taxon>
        <taxon>Pseudomonadati</taxon>
        <taxon>Campylobacterota</taxon>
        <taxon>Epsilonproteobacteria</taxon>
        <taxon>Campylobacterales</taxon>
        <taxon>Sulfurimonadaceae</taxon>
        <taxon>Sulfurimonas</taxon>
    </lineage>
</organism>
<sequence>MRKAFNLIMAIGMILILSGAAIMTLKYVSISAKHITDSYIKEQAEIFSQSVLEATILKIEGYDRSSNHDCIDLLNFNSSDGRFKADVNITHYYLYNGKDNDGNDTLPNCNSNIVSINTNESHGYVIIETIITTNNNNVKIKGYVTPVRIVRRSLQRP</sequence>
<evidence type="ECO:0000256" key="1">
    <source>
        <dbReference type="SAM" id="Phobius"/>
    </source>
</evidence>